<feature type="compositionally biased region" description="Polar residues" evidence="13">
    <location>
        <begin position="672"/>
        <end position="696"/>
    </location>
</feature>
<dbReference type="Proteomes" id="UP000828236">
    <property type="component" value="Unassembled WGS sequence"/>
</dbReference>
<dbReference type="Gene3D" id="1.20.120.350">
    <property type="entry name" value="Voltage-gated potassium channels. Chain C"/>
    <property type="match status" value="1"/>
</dbReference>
<evidence type="ECO:0000256" key="6">
    <source>
        <dbReference type="ARBA" id="ARBA00022882"/>
    </source>
</evidence>
<keyword evidence="10 14" id="KW-0472">Membrane</keyword>
<dbReference type="Pfam" id="PF00520">
    <property type="entry name" value="Ion_trans"/>
    <property type="match status" value="1"/>
</dbReference>
<evidence type="ECO:0000256" key="14">
    <source>
        <dbReference type="SAM" id="Phobius"/>
    </source>
</evidence>
<dbReference type="Gene3D" id="3.30.710.10">
    <property type="entry name" value="Potassium Channel Kv1.1, Chain A"/>
    <property type="match status" value="1"/>
</dbReference>
<feature type="compositionally biased region" description="Low complexity" evidence="13">
    <location>
        <begin position="807"/>
        <end position="822"/>
    </location>
</feature>
<dbReference type="InterPro" id="IPR003968">
    <property type="entry name" value="K_chnl_volt-dep_Kv"/>
</dbReference>
<evidence type="ECO:0000256" key="11">
    <source>
        <dbReference type="ARBA" id="ARBA00023180"/>
    </source>
</evidence>
<feature type="compositionally biased region" description="Low complexity" evidence="13">
    <location>
        <begin position="590"/>
        <end position="621"/>
    </location>
</feature>
<feature type="chain" id="PRO_5038822933" evidence="15">
    <location>
        <begin position="25"/>
        <end position="849"/>
    </location>
</feature>
<comment type="caution">
    <text evidence="17">The sequence shown here is derived from an EMBL/GenBank/DDBJ whole genome shotgun (WGS) entry which is preliminary data.</text>
</comment>
<dbReference type="FunFam" id="1.10.287.70:FF:000002">
    <property type="entry name" value="Potassium voltage-gated channel subfamily a member"/>
    <property type="match status" value="1"/>
</dbReference>
<feature type="transmembrane region" description="Helical" evidence="14">
    <location>
        <begin position="408"/>
        <end position="429"/>
    </location>
</feature>
<evidence type="ECO:0000256" key="13">
    <source>
        <dbReference type="SAM" id="MobiDB-lite"/>
    </source>
</evidence>
<dbReference type="InterPro" id="IPR028325">
    <property type="entry name" value="VG_K_chnl"/>
</dbReference>
<feature type="transmembrane region" description="Helical" evidence="14">
    <location>
        <begin position="236"/>
        <end position="257"/>
    </location>
</feature>
<accession>A0A9D4SIV6</accession>
<feature type="region of interest" description="Disordered" evidence="13">
    <location>
        <begin position="662"/>
        <end position="768"/>
    </location>
</feature>
<dbReference type="PANTHER" id="PTHR11537:SF113">
    <property type="entry name" value="POTASSIUM VOLTAGE-GATED CHANNEL PROTEIN SHAKER"/>
    <property type="match status" value="1"/>
</dbReference>
<keyword evidence="11" id="KW-0325">Glycoprotein</keyword>
<feature type="signal peptide" evidence="15">
    <location>
        <begin position="1"/>
        <end position="24"/>
    </location>
</feature>
<dbReference type="Gene3D" id="1.10.287.70">
    <property type="match status" value="1"/>
</dbReference>
<evidence type="ECO:0000256" key="12">
    <source>
        <dbReference type="ARBA" id="ARBA00023303"/>
    </source>
</evidence>
<dbReference type="GO" id="GO:0051260">
    <property type="term" value="P:protein homooligomerization"/>
    <property type="evidence" value="ECO:0007669"/>
    <property type="project" value="InterPro"/>
</dbReference>
<gene>
    <name evidence="17" type="ORF">HUG17_9914</name>
</gene>
<feature type="compositionally biased region" description="Pro residues" evidence="13">
    <location>
        <begin position="756"/>
        <end position="768"/>
    </location>
</feature>
<feature type="region of interest" description="Disordered" evidence="13">
    <location>
        <begin position="590"/>
        <end position="637"/>
    </location>
</feature>
<feature type="transmembrane region" description="Helical" evidence="14">
    <location>
        <begin position="290"/>
        <end position="310"/>
    </location>
</feature>
<keyword evidence="7" id="KW-0630">Potassium</keyword>
<dbReference type="GO" id="GO:0008076">
    <property type="term" value="C:voltage-gated potassium channel complex"/>
    <property type="evidence" value="ECO:0007669"/>
    <property type="project" value="InterPro"/>
</dbReference>
<dbReference type="PRINTS" id="PR00169">
    <property type="entry name" value="KCHANNEL"/>
</dbReference>
<keyword evidence="15" id="KW-0732">Signal</keyword>
<dbReference type="InterPro" id="IPR027359">
    <property type="entry name" value="Volt_channel_dom_sf"/>
</dbReference>
<keyword evidence="5" id="KW-0631">Potassium channel</keyword>
<evidence type="ECO:0000256" key="8">
    <source>
        <dbReference type="ARBA" id="ARBA00022989"/>
    </source>
</evidence>
<dbReference type="FunFam" id="3.30.710.10:FF:000053">
    <property type="entry name" value="potassium voltage-gated channel subfamily A member 4"/>
    <property type="match status" value="1"/>
</dbReference>
<reference evidence="17" key="1">
    <citation type="submission" date="2020-06" db="EMBL/GenBank/DDBJ databases">
        <authorList>
            <person name="Ji K."/>
            <person name="Li J."/>
        </authorList>
    </citation>
    <scope>NUCLEOTIDE SEQUENCE</scope>
    <source>
        <strain evidence="17">JKM2019</strain>
        <tissue evidence="17">Whole body</tissue>
    </source>
</reference>
<name>A0A9D4SIV6_DERFA</name>
<evidence type="ECO:0000256" key="3">
    <source>
        <dbReference type="ARBA" id="ARBA00022538"/>
    </source>
</evidence>
<dbReference type="GO" id="GO:0005251">
    <property type="term" value="F:delayed rectifier potassium channel activity"/>
    <property type="evidence" value="ECO:0007669"/>
    <property type="project" value="TreeGrafter"/>
</dbReference>
<dbReference type="EMBL" id="SDOV01000003">
    <property type="protein sequence ID" value="KAH7643223.1"/>
    <property type="molecule type" value="Genomic_DNA"/>
</dbReference>
<dbReference type="PRINTS" id="PR01491">
    <property type="entry name" value="KVCHANNEL"/>
</dbReference>
<comment type="subcellular location">
    <subcellularLocation>
        <location evidence="1">Membrane</location>
        <topology evidence="1">Multi-pass membrane protein</topology>
    </subcellularLocation>
</comment>
<keyword evidence="8 14" id="KW-1133">Transmembrane helix</keyword>
<dbReference type="Pfam" id="PF02214">
    <property type="entry name" value="BTB_2"/>
    <property type="match status" value="1"/>
</dbReference>
<dbReference type="AlphaFoldDB" id="A0A9D4SIV6"/>
<dbReference type="SUPFAM" id="SSF81324">
    <property type="entry name" value="Voltage-gated potassium channels"/>
    <property type="match status" value="1"/>
</dbReference>
<evidence type="ECO:0000256" key="15">
    <source>
        <dbReference type="SAM" id="SignalP"/>
    </source>
</evidence>
<feature type="compositionally biased region" description="Polar residues" evidence="13">
    <location>
        <begin position="622"/>
        <end position="637"/>
    </location>
</feature>
<dbReference type="FunFam" id="1.20.120.350:FF:000028">
    <property type="entry name" value="Potassium voltage-gated channel subfamily a member"/>
    <property type="match status" value="1"/>
</dbReference>
<evidence type="ECO:0000259" key="16">
    <source>
        <dbReference type="SMART" id="SM00225"/>
    </source>
</evidence>
<evidence type="ECO:0000313" key="17">
    <source>
        <dbReference type="EMBL" id="KAH7643223.1"/>
    </source>
</evidence>
<dbReference type="GO" id="GO:0001508">
    <property type="term" value="P:action potential"/>
    <property type="evidence" value="ECO:0007669"/>
    <property type="project" value="TreeGrafter"/>
</dbReference>
<feature type="transmembrane region" description="Helical" evidence="14">
    <location>
        <begin position="469"/>
        <end position="490"/>
    </location>
</feature>
<feature type="domain" description="BTB" evidence="16">
    <location>
        <begin position="108"/>
        <end position="208"/>
    </location>
</feature>
<dbReference type="InterPro" id="IPR000210">
    <property type="entry name" value="BTB/POZ_dom"/>
</dbReference>
<evidence type="ECO:0000256" key="4">
    <source>
        <dbReference type="ARBA" id="ARBA00022692"/>
    </source>
</evidence>
<keyword evidence="9" id="KW-0406">Ion transport</keyword>
<keyword evidence="12" id="KW-0407">Ion channel</keyword>
<keyword evidence="6" id="KW-0851">Voltage-gated channel</keyword>
<sequence>MAPLFMIFMIIAILVLFLICLCRSIPKSAQDDSGGVGGIGGGASGGMGIGGLGGMAGDYDPYHHPGGLQYHEDNELLAGCEQQQDLLQLAGGFGSRFEPLLHRHDLCERVTINISGLVFETQLRTLQQFPNTLLGDPAKRIRYYDPHTNEYFFDRNRQVFDAILYYYQSGGRLRRPVNVPLDIFAEEVKFFELGEAAFNKFREDEGFVKEKEKPLPKNEFKRKIWLLFEYPESSQWARVVAIISVVIIILSILIFCLETLPEYKHYKIFNTTTNMTRVVEDEVPSYTEPFFIIETICIIWFSIEILIRFFACPSKITFLKDIMNAIDFFAIVPYFVTLATMIAKQPEDDELQKLQMLHGNTDSKSQSSSLAILRVIRLVRVFRIFKLSRHSKGLQILGMTLKASMKELALLIFFLLIGVVLFSSAVYYAEADSERSNFKSIPDAFWWAVVTMTTVGYGDMRPVCVWGKFVGSLCAIAGVLTIALPVPVIVSNFNYFYHRENDQEDLESTNFNHVRCCPYLPGYVGTNRLRHNSNDQQQQQQPLLLMASNTIKSPSSLSSSSLSNRFPTKPTIAETCDYEKQLQLMIQRTNSVRHASSSNSNRRRSSNQSTSPLSAATSSSAIGTYQQHQNHPYSYSPYPTTMFPTTISSPIPITAATIATTTGGGGIIIDPNGSSTLRSPISETGGINLTRTASFHRQQSQQQQQQQSYRRRSSTRSPQSNYSSPESPTKNKLNNTNFLNLITISNTSSSSSSSPPLLPPGCQAPPSPSLRLHYIDNNRNLRSPSIEKIIPTTTKQSITLTPPQPQQPSSTATTTTTTTATKSAKKSRVYLKAKHTMINIIAFMFSIFL</sequence>
<evidence type="ECO:0000256" key="9">
    <source>
        <dbReference type="ARBA" id="ARBA00023065"/>
    </source>
</evidence>
<dbReference type="InterPro" id="IPR005821">
    <property type="entry name" value="Ion_trans_dom"/>
</dbReference>
<protein>
    <submittedName>
        <fullName evidence="17">Potassium voltage-gated channel protein shaker-like</fullName>
    </submittedName>
</protein>
<organism evidence="17">
    <name type="scientific">Dermatophagoides farinae</name>
    <name type="common">American house dust mite</name>
    <dbReference type="NCBI Taxonomy" id="6954"/>
    <lineage>
        <taxon>Eukaryota</taxon>
        <taxon>Metazoa</taxon>
        <taxon>Ecdysozoa</taxon>
        <taxon>Arthropoda</taxon>
        <taxon>Chelicerata</taxon>
        <taxon>Arachnida</taxon>
        <taxon>Acari</taxon>
        <taxon>Acariformes</taxon>
        <taxon>Sarcoptiformes</taxon>
        <taxon>Astigmata</taxon>
        <taxon>Psoroptidia</taxon>
        <taxon>Analgoidea</taxon>
        <taxon>Pyroglyphidae</taxon>
        <taxon>Dermatophagoidinae</taxon>
        <taxon>Dermatophagoides</taxon>
    </lineage>
</organism>
<evidence type="ECO:0000256" key="2">
    <source>
        <dbReference type="ARBA" id="ARBA00022448"/>
    </source>
</evidence>
<feature type="transmembrane region" description="Helical" evidence="14">
    <location>
        <begin position="322"/>
        <end position="343"/>
    </location>
</feature>
<evidence type="ECO:0000256" key="7">
    <source>
        <dbReference type="ARBA" id="ARBA00022958"/>
    </source>
</evidence>
<proteinExistence type="predicted"/>
<dbReference type="SMART" id="SM00225">
    <property type="entry name" value="BTB"/>
    <property type="match status" value="1"/>
</dbReference>
<evidence type="ECO:0000256" key="1">
    <source>
        <dbReference type="ARBA" id="ARBA00004141"/>
    </source>
</evidence>
<dbReference type="InterPro" id="IPR011333">
    <property type="entry name" value="SKP1/BTB/POZ_sf"/>
</dbReference>
<dbReference type="PANTHER" id="PTHR11537">
    <property type="entry name" value="VOLTAGE-GATED POTASSIUM CHANNEL"/>
    <property type="match status" value="1"/>
</dbReference>
<feature type="region of interest" description="Disordered" evidence="13">
    <location>
        <begin position="794"/>
        <end position="824"/>
    </location>
</feature>
<dbReference type="InterPro" id="IPR003972">
    <property type="entry name" value="K_chnl_volt-dep_Kv1"/>
</dbReference>
<keyword evidence="4 14" id="KW-0812">Transmembrane</keyword>
<feature type="compositionally biased region" description="Low complexity" evidence="13">
    <location>
        <begin position="697"/>
        <end position="708"/>
    </location>
</feature>
<evidence type="ECO:0000256" key="5">
    <source>
        <dbReference type="ARBA" id="ARBA00022826"/>
    </source>
</evidence>
<keyword evidence="3" id="KW-0633">Potassium transport</keyword>
<dbReference type="InterPro" id="IPR003131">
    <property type="entry name" value="T1-type_BTB"/>
</dbReference>
<keyword evidence="2" id="KW-0813">Transport</keyword>
<feature type="compositionally biased region" description="Low complexity" evidence="13">
    <location>
        <begin position="730"/>
        <end position="755"/>
    </location>
</feature>
<reference evidence="17" key="2">
    <citation type="journal article" date="2021" name="World Allergy Organ. J.">
        <title>Chromosome-level assembly of Dermatophagoides farinae genome and transcriptome reveals two novel allergens Der f 37 and Der f 39.</title>
        <authorList>
            <person name="Chen J."/>
            <person name="Cai Z."/>
            <person name="Fan D."/>
            <person name="Hu J."/>
            <person name="Hou Y."/>
            <person name="He Y."/>
            <person name="Zhang Z."/>
            <person name="Zhao Z."/>
            <person name="Gao P."/>
            <person name="Hu W."/>
            <person name="Sun J."/>
            <person name="Li J."/>
            <person name="Ji K."/>
        </authorList>
    </citation>
    <scope>NUCLEOTIDE SEQUENCE</scope>
    <source>
        <strain evidence="17">JKM2019</strain>
    </source>
</reference>
<dbReference type="PRINTS" id="PR01496">
    <property type="entry name" value="SHAKERCHANEL"/>
</dbReference>
<evidence type="ECO:0000256" key="10">
    <source>
        <dbReference type="ARBA" id="ARBA00023136"/>
    </source>
</evidence>
<dbReference type="SUPFAM" id="SSF54695">
    <property type="entry name" value="POZ domain"/>
    <property type="match status" value="1"/>
</dbReference>